<comment type="similarity">
    <text evidence="3 15 17">Belongs to the RNA methyltransferase TrmD family.</text>
</comment>
<evidence type="ECO:0000313" key="19">
    <source>
        <dbReference type="EMBL" id="MBB5209957.1"/>
    </source>
</evidence>
<dbReference type="OrthoDB" id="9807416at2"/>
<protein>
    <recommendedName>
        <fullName evidence="6 15">tRNA (guanine-N(1)-)-methyltransferase</fullName>
        <ecNumber evidence="5 15">2.1.1.228</ecNumber>
    </recommendedName>
    <alternativeName>
        <fullName evidence="12 15">M1G-methyltransferase</fullName>
    </alternativeName>
    <alternativeName>
        <fullName evidence="13 15">tRNA [GM37] methyltransferase</fullName>
    </alternativeName>
</protein>
<dbReference type="RefSeq" id="WP_161858826.1">
    <property type="nucleotide sequence ID" value="NZ_CP047491.1"/>
</dbReference>
<dbReference type="EMBL" id="JACHHR010000001">
    <property type="protein sequence ID" value="MBB5209957.1"/>
    <property type="molecule type" value="Genomic_DNA"/>
</dbReference>
<evidence type="ECO:0000256" key="10">
    <source>
        <dbReference type="ARBA" id="ARBA00022691"/>
    </source>
</evidence>
<evidence type="ECO:0000256" key="3">
    <source>
        <dbReference type="ARBA" id="ARBA00007630"/>
    </source>
</evidence>
<evidence type="ECO:0000259" key="18">
    <source>
        <dbReference type="Pfam" id="PF01746"/>
    </source>
</evidence>
<evidence type="ECO:0000256" key="1">
    <source>
        <dbReference type="ARBA" id="ARBA00002634"/>
    </source>
</evidence>
<dbReference type="GO" id="GO:0002939">
    <property type="term" value="P:tRNA N1-guanine methylation"/>
    <property type="evidence" value="ECO:0007669"/>
    <property type="project" value="TreeGrafter"/>
</dbReference>
<keyword evidence="10 15" id="KW-0949">S-adenosyl-L-methionine</keyword>
<dbReference type="AlphaFoldDB" id="A0A6P1TE02"/>
<dbReference type="PIRSF" id="PIRSF000386">
    <property type="entry name" value="tRNA_mtase"/>
    <property type="match status" value="1"/>
</dbReference>
<evidence type="ECO:0000256" key="13">
    <source>
        <dbReference type="ARBA" id="ARBA00033392"/>
    </source>
</evidence>
<comment type="catalytic activity">
    <reaction evidence="14 15 17">
        <text>guanosine(37) in tRNA + S-adenosyl-L-methionine = N(1)-methylguanosine(37) in tRNA + S-adenosyl-L-homocysteine + H(+)</text>
        <dbReference type="Rhea" id="RHEA:36899"/>
        <dbReference type="Rhea" id="RHEA-COMP:10145"/>
        <dbReference type="Rhea" id="RHEA-COMP:10147"/>
        <dbReference type="ChEBI" id="CHEBI:15378"/>
        <dbReference type="ChEBI" id="CHEBI:57856"/>
        <dbReference type="ChEBI" id="CHEBI:59789"/>
        <dbReference type="ChEBI" id="CHEBI:73542"/>
        <dbReference type="ChEBI" id="CHEBI:74269"/>
        <dbReference type="EC" id="2.1.1.228"/>
    </reaction>
</comment>
<gene>
    <name evidence="15 20" type="primary">trmD</name>
    <name evidence="20" type="ORF">GTQ55_11305</name>
    <name evidence="19" type="ORF">HNQ53_000145</name>
</gene>
<comment type="subunit">
    <text evidence="4 15 17">Homodimer.</text>
</comment>
<dbReference type="InterPro" id="IPR029026">
    <property type="entry name" value="tRNA_m1G_MTases_N"/>
</dbReference>
<proteinExistence type="inferred from homology"/>
<dbReference type="PANTHER" id="PTHR46417:SF1">
    <property type="entry name" value="TRNA (GUANINE-N(1)-)-METHYLTRANSFERASE"/>
    <property type="match status" value="1"/>
</dbReference>
<feature type="binding site" evidence="15 16">
    <location>
        <position position="118"/>
    </location>
    <ligand>
        <name>S-adenosyl-L-methionine</name>
        <dbReference type="ChEBI" id="CHEBI:59789"/>
    </ligand>
</feature>
<evidence type="ECO:0000256" key="16">
    <source>
        <dbReference type="PIRSR" id="PIRSR000386-1"/>
    </source>
</evidence>
<dbReference type="HAMAP" id="MF_00605">
    <property type="entry name" value="TrmD"/>
    <property type="match status" value="1"/>
</dbReference>
<dbReference type="EMBL" id="CP047491">
    <property type="protein sequence ID" value="QHQ39509.1"/>
    <property type="molecule type" value="Genomic_DNA"/>
</dbReference>
<evidence type="ECO:0000256" key="11">
    <source>
        <dbReference type="ARBA" id="ARBA00022694"/>
    </source>
</evidence>
<evidence type="ECO:0000256" key="9">
    <source>
        <dbReference type="ARBA" id="ARBA00022679"/>
    </source>
</evidence>
<dbReference type="NCBIfam" id="NF000648">
    <property type="entry name" value="PRK00026.1"/>
    <property type="match status" value="1"/>
</dbReference>
<name>A0A6P1TE02_9GAMM</name>
<dbReference type="InterPro" id="IPR023148">
    <property type="entry name" value="tRNA_m1G_MeTrfase_C_sf"/>
</dbReference>
<dbReference type="Proteomes" id="UP000563601">
    <property type="component" value="Unassembled WGS sequence"/>
</dbReference>
<dbReference type="FunFam" id="1.10.1270.20:FF:000001">
    <property type="entry name" value="tRNA (guanine-N(1)-)-methyltransferase"/>
    <property type="match status" value="1"/>
</dbReference>
<evidence type="ECO:0000256" key="6">
    <source>
        <dbReference type="ARBA" id="ARBA00014679"/>
    </source>
</evidence>
<keyword evidence="8 15" id="KW-0489">Methyltransferase</keyword>
<dbReference type="NCBIfam" id="TIGR00088">
    <property type="entry name" value="trmD"/>
    <property type="match status" value="1"/>
</dbReference>
<evidence type="ECO:0000313" key="22">
    <source>
        <dbReference type="Proteomes" id="UP000563601"/>
    </source>
</evidence>
<evidence type="ECO:0000256" key="7">
    <source>
        <dbReference type="ARBA" id="ARBA00022490"/>
    </source>
</evidence>
<dbReference type="Gene3D" id="3.40.1280.10">
    <property type="match status" value="1"/>
</dbReference>
<keyword evidence="7 15" id="KW-0963">Cytoplasm</keyword>
<comment type="function">
    <text evidence="1 15 17">Specifically methylates guanosine-37 in various tRNAs.</text>
</comment>
<keyword evidence="11 15" id="KW-0819">tRNA processing</keyword>
<dbReference type="Proteomes" id="UP000464675">
    <property type="component" value="Chromosome"/>
</dbReference>
<dbReference type="GO" id="GO:0005829">
    <property type="term" value="C:cytosol"/>
    <property type="evidence" value="ECO:0007669"/>
    <property type="project" value="TreeGrafter"/>
</dbReference>
<dbReference type="EC" id="2.1.1.228" evidence="5 15"/>
<evidence type="ECO:0000256" key="15">
    <source>
        <dbReference type="HAMAP-Rule" id="MF_00605"/>
    </source>
</evidence>
<organism evidence="19 22">
    <name type="scientific">Microbulbifer hydrolyticus</name>
    <dbReference type="NCBI Taxonomy" id="48074"/>
    <lineage>
        <taxon>Bacteria</taxon>
        <taxon>Pseudomonadati</taxon>
        <taxon>Pseudomonadota</taxon>
        <taxon>Gammaproteobacteria</taxon>
        <taxon>Cellvibrionales</taxon>
        <taxon>Microbulbiferaceae</taxon>
        <taxon>Microbulbifer</taxon>
    </lineage>
</organism>
<reference evidence="19 22" key="2">
    <citation type="submission" date="2020-08" db="EMBL/GenBank/DDBJ databases">
        <title>Genomic Encyclopedia of Type Strains, Phase IV (KMG-IV): sequencing the most valuable type-strain genomes for metagenomic binning, comparative biology and taxonomic classification.</title>
        <authorList>
            <person name="Goeker M."/>
        </authorList>
    </citation>
    <scope>NUCLEOTIDE SEQUENCE [LARGE SCALE GENOMIC DNA]</scope>
    <source>
        <strain evidence="19 22">DSM 11525</strain>
    </source>
</reference>
<dbReference type="InterPro" id="IPR016009">
    <property type="entry name" value="tRNA_MeTrfase_TRMD/TRM10"/>
</dbReference>
<evidence type="ECO:0000313" key="21">
    <source>
        <dbReference type="Proteomes" id="UP000464675"/>
    </source>
</evidence>
<feature type="domain" description="tRNA methyltransferase TRMD/TRM10-type" evidence="18">
    <location>
        <begin position="5"/>
        <end position="231"/>
    </location>
</feature>
<evidence type="ECO:0000256" key="5">
    <source>
        <dbReference type="ARBA" id="ARBA00012807"/>
    </source>
</evidence>
<evidence type="ECO:0000256" key="2">
    <source>
        <dbReference type="ARBA" id="ARBA00004496"/>
    </source>
</evidence>
<evidence type="ECO:0000256" key="4">
    <source>
        <dbReference type="ARBA" id="ARBA00011738"/>
    </source>
</evidence>
<keyword evidence="9 15" id="KW-0808">Transferase</keyword>
<dbReference type="Pfam" id="PF01746">
    <property type="entry name" value="tRNA_m1G_MT"/>
    <property type="match status" value="1"/>
</dbReference>
<dbReference type="GO" id="GO:0052906">
    <property type="term" value="F:tRNA (guanine(37)-N1)-methyltransferase activity"/>
    <property type="evidence" value="ECO:0007669"/>
    <property type="project" value="UniProtKB-UniRule"/>
</dbReference>
<dbReference type="InterPro" id="IPR029028">
    <property type="entry name" value="Alpha/beta_knot_MTases"/>
</dbReference>
<dbReference type="SUPFAM" id="SSF75217">
    <property type="entry name" value="alpha/beta knot"/>
    <property type="match status" value="1"/>
</dbReference>
<evidence type="ECO:0000256" key="12">
    <source>
        <dbReference type="ARBA" id="ARBA00029736"/>
    </source>
</evidence>
<reference evidence="20 21" key="1">
    <citation type="submission" date="2020-01" db="EMBL/GenBank/DDBJ databases">
        <title>The possibility of degradation of plastic by Microbulbifer hydrolyticus IRE-31.</title>
        <authorList>
            <person name="Liu L."/>
        </authorList>
    </citation>
    <scope>NUCLEOTIDE SEQUENCE [LARGE SCALE GENOMIC DNA]</scope>
    <source>
        <strain evidence="20 21">IRE-31</strain>
    </source>
</reference>
<dbReference type="FunFam" id="3.40.1280.10:FF:000001">
    <property type="entry name" value="tRNA (guanine-N(1)-)-methyltransferase"/>
    <property type="match status" value="1"/>
</dbReference>
<evidence type="ECO:0000256" key="8">
    <source>
        <dbReference type="ARBA" id="ARBA00022603"/>
    </source>
</evidence>
<dbReference type="InterPro" id="IPR002649">
    <property type="entry name" value="tRNA_m1G_MeTrfase_TrmD"/>
</dbReference>
<dbReference type="PANTHER" id="PTHR46417">
    <property type="entry name" value="TRNA (GUANINE-N(1)-)-METHYLTRANSFERASE"/>
    <property type="match status" value="1"/>
</dbReference>
<keyword evidence="21" id="KW-1185">Reference proteome</keyword>
<sequence length="255" mass="28199">MAAKRVALVSIFPEMFAALTEYGISGRAVKDGLLEVRCWNPRDFTSDRHRTVDDRPYGGGPGMVMLPDPLTQALREARAWAEESGPARSIYLSPQGRQLDQAGVESLSHSGNLVLLAGRYEGVDERVVESLIDEEWSIGDYVLSGGELAAMVLVDAVTRLIPGALGHDQSAVEDSFAQGLLDCPHYTRPEDYQGVRVPEVLLSGNHEKIRRWRLKQALGRTQQRRPDLLEKLELTPEQAKLLEEFLQEPPAGGQS</sequence>
<feature type="binding site" evidence="15 16">
    <location>
        <begin position="138"/>
        <end position="143"/>
    </location>
    <ligand>
        <name>S-adenosyl-L-methionine</name>
        <dbReference type="ChEBI" id="CHEBI:59789"/>
    </ligand>
</feature>
<comment type="subcellular location">
    <subcellularLocation>
        <location evidence="2 15 17">Cytoplasm</location>
    </subcellularLocation>
</comment>
<dbReference type="CDD" id="cd18080">
    <property type="entry name" value="TrmD-like"/>
    <property type="match status" value="1"/>
</dbReference>
<dbReference type="Gene3D" id="1.10.1270.20">
    <property type="entry name" value="tRNA(m1g37)methyltransferase, domain 2"/>
    <property type="match status" value="1"/>
</dbReference>
<evidence type="ECO:0000256" key="14">
    <source>
        <dbReference type="ARBA" id="ARBA00047783"/>
    </source>
</evidence>
<evidence type="ECO:0000256" key="17">
    <source>
        <dbReference type="RuleBase" id="RU003464"/>
    </source>
</evidence>
<accession>A0A6P1TE02</accession>
<evidence type="ECO:0000313" key="20">
    <source>
        <dbReference type="EMBL" id="QHQ39509.1"/>
    </source>
</evidence>